<evidence type="ECO:0000313" key="2">
    <source>
        <dbReference type="Proteomes" id="UP000198751"/>
    </source>
</evidence>
<dbReference type="EMBL" id="LT629779">
    <property type="protein sequence ID" value="SDT52270.1"/>
    <property type="molecule type" value="Genomic_DNA"/>
</dbReference>
<sequence length="49" mass="5927">MRDRVNYSYFPELDGHRIDAVFQVFETTKYWAKMKLSTHYSCIHPLAFI</sequence>
<keyword evidence="2" id="KW-1185">Reference proteome</keyword>
<name>A0A1H2B1U3_9MICC</name>
<dbReference type="Proteomes" id="UP000198751">
    <property type="component" value="Chromosome I"/>
</dbReference>
<protein>
    <submittedName>
        <fullName evidence="1">Uncharacterized protein</fullName>
    </submittedName>
</protein>
<organism evidence="1 2">
    <name type="scientific">Pseudarthrobacter equi</name>
    <dbReference type="NCBI Taxonomy" id="728066"/>
    <lineage>
        <taxon>Bacteria</taxon>
        <taxon>Bacillati</taxon>
        <taxon>Actinomycetota</taxon>
        <taxon>Actinomycetes</taxon>
        <taxon>Micrococcales</taxon>
        <taxon>Micrococcaceae</taxon>
        <taxon>Pseudarthrobacter</taxon>
    </lineage>
</organism>
<accession>A0A1H2B1U3</accession>
<dbReference type="AlphaFoldDB" id="A0A1H2B1U3"/>
<evidence type="ECO:0000313" key="1">
    <source>
        <dbReference type="EMBL" id="SDT52270.1"/>
    </source>
</evidence>
<reference evidence="2" key="1">
    <citation type="submission" date="2016-10" db="EMBL/GenBank/DDBJ databases">
        <authorList>
            <person name="Varghese N."/>
            <person name="Submissions S."/>
        </authorList>
    </citation>
    <scope>NUCLEOTIDE SEQUENCE [LARGE SCALE GENOMIC DNA]</scope>
    <source>
        <strain evidence="2">IMMIB L-1606</strain>
    </source>
</reference>
<proteinExistence type="predicted"/>
<gene>
    <name evidence="1" type="ORF">SAMN04489743_3371</name>
</gene>